<organism evidence="2 3">
    <name type="scientific">Yoonia vestfoldensis</name>
    <dbReference type="NCBI Taxonomy" id="245188"/>
    <lineage>
        <taxon>Bacteria</taxon>
        <taxon>Pseudomonadati</taxon>
        <taxon>Pseudomonadota</taxon>
        <taxon>Alphaproteobacteria</taxon>
        <taxon>Rhodobacterales</taxon>
        <taxon>Paracoccaceae</taxon>
        <taxon>Yoonia</taxon>
    </lineage>
</organism>
<gene>
    <name evidence="2" type="primary">sleB</name>
    <name evidence="2" type="ORF">LOKVESSMR4R_01035</name>
</gene>
<dbReference type="Proteomes" id="UP000195273">
    <property type="component" value="Chromosome"/>
</dbReference>
<dbReference type="EMBL" id="CP021431">
    <property type="protein sequence ID" value="ARU00364.1"/>
    <property type="molecule type" value="Genomic_DNA"/>
</dbReference>
<dbReference type="InterPro" id="IPR042047">
    <property type="entry name" value="SleB_dom1"/>
</dbReference>
<accession>A0A1Y0E9S2</accession>
<dbReference type="STRING" id="1122181.GCA_000382265_00752"/>
<feature type="domain" description="Cell wall hydrolase SleB" evidence="1">
    <location>
        <begin position="94"/>
        <end position="203"/>
    </location>
</feature>
<keyword evidence="3" id="KW-1185">Reference proteome</keyword>
<protein>
    <submittedName>
        <fullName evidence="2">Spore cortex-lytic enzyme</fullName>
    </submittedName>
</protein>
<dbReference type="Pfam" id="PF07486">
    <property type="entry name" value="Hydrolase_2"/>
    <property type="match status" value="1"/>
</dbReference>
<evidence type="ECO:0000259" key="1">
    <source>
        <dbReference type="Pfam" id="PF07486"/>
    </source>
</evidence>
<sequence>MLVAPLVLGGMSAGADTEMASRLASVLGEERSAVSVVSDARMAQLTSLPPARERGIPTAPVVIYDNDFLDGLPAASGDAQWQCLAEALYFEARGESVQGQFAVGEVILNRVASAAYPQSLCGVVKQGTGRKYACQFSYNCDGTPNVINEPQAWDRAGKIAALLLDGTPSDLTSGATHFHTNAVNPSWSRSFMRTTTIGAHLFYREPVRTAAN</sequence>
<evidence type="ECO:0000313" key="2">
    <source>
        <dbReference type="EMBL" id="ARU00364.1"/>
    </source>
</evidence>
<dbReference type="InterPro" id="IPR011105">
    <property type="entry name" value="Cell_wall_hydrolase_SleB"/>
</dbReference>
<reference evidence="2 3" key="1">
    <citation type="submission" date="2017-05" db="EMBL/GenBank/DDBJ databases">
        <title>Genome Sequence of Loktanella vestfoldensis Strain SMR4r Isolated from a Culture of the Diatom Skeletonema marinoi.</title>
        <authorList>
            <person name="Topel M."/>
            <person name="Pinder M.I.M."/>
            <person name="Johansson O.N."/>
            <person name="Kourtchenko O."/>
            <person name="Godhe A."/>
            <person name="Clarke A.K."/>
        </authorList>
    </citation>
    <scope>NUCLEOTIDE SEQUENCE [LARGE SCALE GENOMIC DNA]</scope>
    <source>
        <strain evidence="2 3">SMR4r</strain>
    </source>
</reference>
<proteinExistence type="predicted"/>
<dbReference type="Gene3D" id="1.10.10.2520">
    <property type="entry name" value="Cell wall hydrolase SleB, domain 1"/>
    <property type="match status" value="1"/>
</dbReference>
<name>A0A1Y0E9S2_9RHOB</name>
<dbReference type="GO" id="GO:0016787">
    <property type="term" value="F:hydrolase activity"/>
    <property type="evidence" value="ECO:0007669"/>
    <property type="project" value="InterPro"/>
</dbReference>
<dbReference type="AlphaFoldDB" id="A0A1Y0E9S2"/>
<dbReference type="KEGG" id="lvs:LOKVESSMR4R_01035"/>
<evidence type="ECO:0000313" key="3">
    <source>
        <dbReference type="Proteomes" id="UP000195273"/>
    </source>
</evidence>